<dbReference type="Proteomes" id="UP000372533">
    <property type="component" value="Unassembled WGS sequence"/>
</dbReference>
<name>A0A031WDX1_CLODI</name>
<evidence type="ECO:0000256" key="7">
    <source>
        <dbReference type="SAM" id="MobiDB-lite"/>
    </source>
</evidence>
<keyword evidence="3 6" id="KW-0249">Electron transport</keyword>
<evidence type="ECO:0000313" key="14">
    <source>
        <dbReference type="EMBL" id="SJS76064.1"/>
    </source>
</evidence>
<dbReference type="KEGG" id="pdf:CD630DERM_15951"/>
<protein>
    <recommendedName>
        <fullName evidence="6">Ferredoxin</fullName>
    </recommendedName>
</protein>
<evidence type="ECO:0000256" key="5">
    <source>
        <dbReference type="ARBA" id="ARBA00023014"/>
    </source>
</evidence>
<keyword evidence="1 6" id="KW-0813">Transport</keyword>
<evidence type="ECO:0000259" key="8">
    <source>
        <dbReference type="PROSITE" id="PS51379"/>
    </source>
</evidence>
<feature type="region of interest" description="Disordered" evidence="7">
    <location>
        <begin position="42"/>
        <end position="62"/>
    </location>
</feature>
<dbReference type="EMBL" id="FUPS01000010">
    <property type="protein sequence ID" value="SJS76064.1"/>
    <property type="molecule type" value="Genomic_DNA"/>
</dbReference>
<dbReference type="EMBL" id="CAAJVP010000001">
    <property type="protein sequence ID" value="VHX91634.1"/>
    <property type="molecule type" value="Genomic_DNA"/>
</dbReference>
<dbReference type="GO" id="GO:0005506">
    <property type="term" value="F:iron ion binding"/>
    <property type="evidence" value="ECO:0007669"/>
    <property type="project" value="UniProtKB-UniRule"/>
</dbReference>
<evidence type="ECO:0000256" key="4">
    <source>
        <dbReference type="ARBA" id="ARBA00023004"/>
    </source>
</evidence>
<dbReference type="Proteomes" id="UP000878956">
    <property type="component" value="Unassembled WGS sequence"/>
</dbReference>
<dbReference type="PATRIC" id="fig|1496.1371.peg.3439"/>
<dbReference type="EMBL" id="LK932399">
    <property type="protein sequence ID" value="CDS86821.1"/>
    <property type="molecule type" value="Genomic_DNA"/>
</dbReference>
<dbReference type="Proteomes" id="UP000879542">
    <property type="component" value="Unassembled WGS sequence"/>
</dbReference>
<dbReference type="Gene3D" id="3.30.70.20">
    <property type="match status" value="1"/>
</dbReference>
<proteinExistence type="predicted"/>
<evidence type="ECO:0000256" key="1">
    <source>
        <dbReference type="ARBA" id="ARBA00022448"/>
    </source>
</evidence>
<evidence type="ECO:0000313" key="9">
    <source>
        <dbReference type="EMBL" id="CDS86821.1"/>
    </source>
</evidence>
<dbReference type="AlphaFoldDB" id="A0A031WDX1"/>
<dbReference type="GeneID" id="66354005"/>
<dbReference type="EMBL" id="LK932515">
    <property type="protein sequence ID" value="CDS87136.1"/>
    <property type="molecule type" value="Genomic_DNA"/>
</dbReference>
<evidence type="ECO:0000313" key="10">
    <source>
        <dbReference type="EMBL" id="CDS87136.1"/>
    </source>
</evidence>
<keyword evidence="4 6" id="KW-0408">Iron</keyword>
<evidence type="ECO:0000313" key="12">
    <source>
        <dbReference type="EMBL" id="HBH1541789.1"/>
    </source>
</evidence>
<organism evidence="10">
    <name type="scientific">Clostridioides difficile</name>
    <name type="common">Peptoclostridium difficile</name>
    <dbReference type="NCBI Taxonomy" id="1496"/>
    <lineage>
        <taxon>Bacteria</taxon>
        <taxon>Bacillati</taxon>
        <taxon>Bacillota</taxon>
        <taxon>Clostridia</taxon>
        <taxon>Peptostreptococcales</taxon>
        <taxon>Peptostreptococcaceae</taxon>
        <taxon>Clostridioides</taxon>
    </lineage>
</organism>
<evidence type="ECO:0000313" key="11">
    <source>
        <dbReference type="EMBL" id="CDT82334.1"/>
    </source>
</evidence>
<dbReference type="EMBL" id="DAEQIJ010000020">
    <property type="protein sequence ID" value="HBH2621487.1"/>
    <property type="molecule type" value="Genomic_DNA"/>
</dbReference>
<dbReference type="PANTHER" id="PTHR36923">
    <property type="entry name" value="FERREDOXIN"/>
    <property type="match status" value="1"/>
</dbReference>
<evidence type="ECO:0000313" key="17">
    <source>
        <dbReference type="Proteomes" id="UP000189137"/>
    </source>
</evidence>
<evidence type="ECO:0000313" key="15">
    <source>
        <dbReference type="EMBL" id="VFD33157.1"/>
    </source>
</evidence>
<dbReference type="SUPFAM" id="SSF54862">
    <property type="entry name" value="4Fe-4S ferredoxins"/>
    <property type="match status" value="1"/>
</dbReference>
<evidence type="ECO:0000313" key="18">
    <source>
        <dbReference type="Proteomes" id="UP000372533"/>
    </source>
</evidence>
<dbReference type="PRINTS" id="PR00352">
    <property type="entry name" value="3FE4SFRDOXIN"/>
</dbReference>
<keyword evidence="2 6" id="KW-0479">Metal-binding</keyword>
<feature type="domain" description="4Fe-4S ferredoxin-type" evidence="8">
    <location>
        <begin position="1"/>
        <end position="29"/>
    </location>
</feature>
<comment type="function">
    <text evidence="6">Ferredoxins are iron-sulfur proteins that transfer electrons in a wide variety of metabolic reactions.</text>
</comment>
<accession>A0A031WDX1</accession>
<dbReference type="GO" id="GO:0009055">
    <property type="term" value="F:electron transfer activity"/>
    <property type="evidence" value="ECO:0007669"/>
    <property type="project" value="UniProtKB-UniRule"/>
</dbReference>
<evidence type="ECO:0000256" key="6">
    <source>
        <dbReference type="RuleBase" id="RU368020"/>
    </source>
</evidence>
<dbReference type="InterPro" id="IPR001080">
    <property type="entry name" value="3Fe4S_ferredoxin"/>
</dbReference>
<dbReference type="GO" id="GO:0051536">
    <property type="term" value="F:iron-sulfur cluster binding"/>
    <property type="evidence" value="ECO:0007669"/>
    <property type="project" value="UniProtKB-KW"/>
</dbReference>
<reference evidence="12" key="4">
    <citation type="submission" date="2021-06" db="EMBL/GenBank/DDBJ databases">
        <authorList>
            <consortium name="NCBI Pathogen Detection Project"/>
        </authorList>
    </citation>
    <scope>NUCLEOTIDE SEQUENCE</scope>
    <source>
        <strain evidence="13">Clostridioides</strain>
        <strain evidence="12">HN1000</strain>
    </source>
</reference>
<evidence type="ECO:0000313" key="16">
    <source>
        <dbReference type="EMBL" id="VHX91634.1"/>
    </source>
</evidence>
<dbReference type="InterPro" id="IPR051269">
    <property type="entry name" value="Fe-S_cluster_ET"/>
</dbReference>
<reference evidence="10" key="1">
    <citation type="submission" date="2014-07" db="EMBL/GenBank/DDBJ databases">
        <authorList>
            <person name="Monot Marc"/>
        </authorList>
    </citation>
    <scope>NUCLEOTIDE SEQUENCE</scope>
    <source>
        <strain evidence="11">7032989</strain>
        <strain evidence="9">7032994</strain>
    </source>
</reference>
<dbReference type="PANTHER" id="PTHR36923:SF3">
    <property type="entry name" value="FERREDOXIN"/>
    <property type="match status" value="1"/>
</dbReference>
<dbReference type="EMBL" id="CAADAN010000008">
    <property type="protein sequence ID" value="VFD33157.1"/>
    <property type="molecule type" value="Genomic_DNA"/>
</dbReference>
<dbReference type="EMBL" id="DAEPXK010000009">
    <property type="protein sequence ID" value="HBH1541789.1"/>
    <property type="molecule type" value="Genomic_DNA"/>
</dbReference>
<dbReference type="PROSITE" id="PS51379">
    <property type="entry name" value="4FE4S_FER_2"/>
    <property type="match status" value="1"/>
</dbReference>
<dbReference type="Pfam" id="PF13370">
    <property type="entry name" value="Fer4_13"/>
    <property type="match status" value="1"/>
</dbReference>
<reference evidence="12" key="2">
    <citation type="journal article" date="2018" name="Genome Biol.">
        <title>SKESA: strategic k-mer extension for scrupulous assemblies.</title>
        <authorList>
            <person name="Souvorov A."/>
            <person name="Agarwala R."/>
            <person name="Lipman D.J."/>
        </authorList>
    </citation>
    <scope>NUCLEOTIDE SEQUENCE</scope>
    <source>
        <strain evidence="13">Clostridioides</strain>
        <strain evidence="12">HN1000</strain>
    </source>
</reference>
<dbReference type="RefSeq" id="WP_003430011.1">
    <property type="nucleotide sequence ID" value="NZ_AP025558.1"/>
</dbReference>
<evidence type="ECO:0000256" key="3">
    <source>
        <dbReference type="ARBA" id="ARBA00022982"/>
    </source>
</evidence>
<dbReference type="EMBL" id="LK933540">
    <property type="protein sequence ID" value="CDT82334.1"/>
    <property type="molecule type" value="Genomic_DNA"/>
</dbReference>
<dbReference type="Proteomes" id="UP000189137">
    <property type="component" value="Unassembled WGS sequence"/>
</dbReference>
<dbReference type="Proteomes" id="UP000411588">
    <property type="component" value="Unassembled WGS sequence"/>
</dbReference>
<feature type="compositionally biased region" description="Basic and acidic residues" evidence="7">
    <location>
        <begin position="48"/>
        <end position="62"/>
    </location>
</feature>
<evidence type="ECO:0000256" key="2">
    <source>
        <dbReference type="ARBA" id="ARBA00022723"/>
    </source>
</evidence>
<dbReference type="InterPro" id="IPR017896">
    <property type="entry name" value="4Fe4S_Fe-S-bd"/>
</dbReference>
<evidence type="ECO:0000313" key="13">
    <source>
        <dbReference type="EMBL" id="HBH2621487.1"/>
    </source>
</evidence>
<reference evidence="15 19" key="3">
    <citation type="submission" date="2019-02" db="EMBL/GenBank/DDBJ databases">
        <authorList>
            <consortium name="Pathogen Informatics"/>
        </authorList>
    </citation>
    <scope>NUCLEOTIDE SEQUENCE [LARGE SCALE GENOMIC DNA]</scope>
    <source>
        <strain evidence="15">Clo34</strain>
        <strain evidence="19">clo34</strain>
        <strain evidence="16">Tl291</strain>
        <strain evidence="18">tl291</strain>
        <strain evidence="14 17">VRECD0157</strain>
    </source>
</reference>
<keyword evidence="5 6" id="KW-0411">Iron-sulfur</keyword>
<sequence>MKANVNQDTCIGCGLCPSICPEVFDMKDDGKSHVIVDEVPSDAEESAAEARESCPVDAIDVH</sequence>
<gene>
    <name evidence="11" type="ORF">BN1095_950006</name>
    <name evidence="10" type="ORF">BN1096_610032</name>
    <name evidence="9" type="ORF">BN1097_600028</name>
    <name evidence="12" type="ORF">KRM00_001258</name>
    <name evidence="13" type="ORF">KRQ00_003275</name>
    <name evidence="16" type="ORF">SAMEA1402366_00024</name>
    <name evidence="15" type="ORF">SAMEA1402399_02440</name>
    <name evidence="14" type="ORF">SAMEA3375112_02825</name>
</gene>
<evidence type="ECO:0000313" key="19">
    <source>
        <dbReference type="Proteomes" id="UP000411588"/>
    </source>
</evidence>